<comment type="caution">
    <text evidence="2">The sequence shown here is derived from an EMBL/GenBank/DDBJ whole genome shotgun (WGS) entry which is preliminary data.</text>
</comment>
<gene>
    <name evidence="2" type="ORF">H0A76_08100</name>
</gene>
<dbReference type="EMBL" id="JACCHT010000002">
    <property type="protein sequence ID" value="NYT27847.1"/>
    <property type="molecule type" value="Genomic_DNA"/>
</dbReference>
<reference evidence="2 3" key="1">
    <citation type="submission" date="2020-05" db="EMBL/GenBank/DDBJ databases">
        <title>Horizontal transmission and recombination maintain forever young bacterial symbiont genomes.</title>
        <authorList>
            <person name="Russell S.L."/>
            <person name="Pepper-Tunick E."/>
            <person name="Svedberg J."/>
            <person name="Byrne A."/>
            <person name="Ruelas Castillo J."/>
            <person name="Vollmers C."/>
            <person name="Beinart R.A."/>
            <person name="Corbett-Detig R."/>
        </authorList>
    </citation>
    <scope>NUCLEOTIDE SEQUENCE [LARGE SCALE GENOMIC DNA]</scope>
    <source>
        <strain evidence="2">455</strain>
    </source>
</reference>
<sequence>MKRNKKTGSGKTIKQFYYDDIVPQNKAILWGSNIESFDSRYWGFIDYNKLNKMKLIW</sequence>
<feature type="domain" description="Peptidase S26" evidence="1">
    <location>
        <begin position="6"/>
        <end position="50"/>
    </location>
</feature>
<protein>
    <submittedName>
        <fullName evidence="2">S26 family signal peptidase</fullName>
    </submittedName>
</protein>
<dbReference type="InterPro" id="IPR036286">
    <property type="entry name" value="LexA/Signal_pep-like_sf"/>
</dbReference>
<name>A0A853F363_9GAMM</name>
<dbReference type="Pfam" id="PF10502">
    <property type="entry name" value="Peptidase_S26"/>
    <property type="match status" value="1"/>
</dbReference>
<organism evidence="2 3">
    <name type="scientific">Candidatus Thiodubiliella endoseptemdiera</name>
    <dbReference type="NCBI Taxonomy" id="2738886"/>
    <lineage>
        <taxon>Bacteria</taxon>
        <taxon>Pseudomonadati</taxon>
        <taxon>Pseudomonadota</taxon>
        <taxon>Gammaproteobacteria</taxon>
        <taxon>Candidatus Pseudothioglobaceae</taxon>
        <taxon>Candidatus Thiodubiliella</taxon>
    </lineage>
</organism>
<evidence type="ECO:0000313" key="2">
    <source>
        <dbReference type="EMBL" id="NYT27847.1"/>
    </source>
</evidence>
<dbReference type="GO" id="GO:0004252">
    <property type="term" value="F:serine-type endopeptidase activity"/>
    <property type="evidence" value="ECO:0007669"/>
    <property type="project" value="InterPro"/>
</dbReference>
<proteinExistence type="predicted"/>
<dbReference type="Proteomes" id="UP000568751">
    <property type="component" value="Unassembled WGS sequence"/>
</dbReference>
<evidence type="ECO:0000259" key="1">
    <source>
        <dbReference type="Pfam" id="PF10502"/>
    </source>
</evidence>
<dbReference type="SUPFAM" id="SSF51306">
    <property type="entry name" value="LexA/Signal peptidase"/>
    <property type="match status" value="1"/>
</dbReference>
<evidence type="ECO:0000313" key="3">
    <source>
        <dbReference type="Proteomes" id="UP000568751"/>
    </source>
</evidence>
<accession>A0A853F363</accession>
<dbReference type="AlphaFoldDB" id="A0A853F363"/>
<dbReference type="InterPro" id="IPR019533">
    <property type="entry name" value="Peptidase_S26"/>
</dbReference>
<dbReference type="GO" id="GO:0006465">
    <property type="term" value="P:signal peptide processing"/>
    <property type="evidence" value="ECO:0007669"/>
    <property type="project" value="InterPro"/>
</dbReference>